<dbReference type="OrthoDB" id="9776390at2"/>
<feature type="site" description="Interaction with substrate tRNA" evidence="10">
    <location>
        <position position="93"/>
    </location>
</feature>
<comment type="catalytic activity">
    <reaction evidence="9 10 11">
        <text>adenosine(37) in tRNA + dimethylallyl diphosphate = N(6)-dimethylallyladenosine(37) in tRNA + diphosphate</text>
        <dbReference type="Rhea" id="RHEA:26482"/>
        <dbReference type="Rhea" id="RHEA-COMP:10162"/>
        <dbReference type="Rhea" id="RHEA-COMP:10375"/>
        <dbReference type="ChEBI" id="CHEBI:33019"/>
        <dbReference type="ChEBI" id="CHEBI:57623"/>
        <dbReference type="ChEBI" id="CHEBI:74411"/>
        <dbReference type="ChEBI" id="CHEBI:74415"/>
        <dbReference type="EC" id="2.5.1.75"/>
    </reaction>
</comment>
<dbReference type="AlphaFoldDB" id="A0A3E1K8R6"/>
<proteinExistence type="inferred from homology"/>
<evidence type="ECO:0000313" key="14">
    <source>
        <dbReference type="EMBL" id="RFF30395.1"/>
    </source>
</evidence>
<dbReference type="GO" id="GO:0005524">
    <property type="term" value="F:ATP binding"/>
    <property type="evidence" value="ECO:0007669"/>
    <property type="project" value="UniProtKB-UniRule"/>
</dbReference>
<evidence type="ECO:0000256" key="1">
    <source>
        <dbReference type="ARBA" id="ARBA00001946"/>
    </source>
</evidence>
<sequence length="308" mass="34122">MGPTAAGKTAAAFALHDRFPVELVSVDSAQVYRGLDIGSAKPDAGTLARYPHALIDIRDPEETYSAADFAVDAASEIRRIHAAGRWPVLVGGTMLYYRALLYGLDPMPPADPELRRVIAAEAASRGWRALHAELARHDPAAAAAIRPADKQRIQRAVEILRLTGSGPSAHHGHNRYPRLEALRLVLTPADRHILHERIARRFEQMREAGFLSEVERLRARPGLSAAHASMKSVGYRQVWSCLDEGGCQADCRRKAVAATRQLAKRQLTALRRMSGALWHDSLQDRTIDLIFRQVGDFFAQYRVGTRTD</sequence>
<keyword evidence="5 10" id="KW-0819">tRNA processing</keyword>
<evidence type="ECO:0000256" key="12">
    <source>
        <dbReference type="RuleBase" id="RU003784"/>
    </source>
</evidence>
<evidence type="ECO:0000256" key="13">
    <source>
        <dbReference type="RuleBase" id="RU003785"/>
    </source>
</evidence>
<feature type="binding site" evidence="10">
    <location>
        <begin position="2"/>
        <end position="9"/>
    </location>
    <ligand>
        <name>ATP</name>
        <dbReference type="ChEBI" id="CHEBI:30616"/>
    </ligand>
</feature>
<evidence type="ECO:0000256" key="7">
    <source>
        <dbReference type="ARBA" id="ARBA00022840"/>
    </source>
</evidence>
<protein>
    <recommendedName>
        <fullName evidence="10">tRNA dimethylallyltransferase</fullName>
        <ecNumber evidence="10">2.5.1.75</ecNumber>
    </recommendedName>
    <alternativeName>
        <fullName evidence="10">Dimethylallyl diphosphate:tRNA dimethylallyltransferase</fullName>
        <shortName evidence="10">DMAPP:tRNA dimethylallyltransferase</shortName>
        <shortName evidence="10">DMATase</shortName>
    </alternativeName>
    <alternativeName>
        <fullName evidence="10">Isopentenyl-diphosphate:tRNA isopentenyltransferase</fullName>
        <shortName evidence="10">IPP transferase</shortName>
        <shortName evidence="10">IPPT</shortName>
        <shortName evidence="10">IPTase</shortName>
    </alternativeName>
</protein>
<keyword evidence="6 10" id="KW-0547">Nucleotide-binding</keyword>
<comment type="caution">
    <text evidence="10">Lacks conserved residue(s) required for the propagation of feature annotation.</text>
</comment>
<dbReference type="Proteomes" id="UP000260351">
    <property type="component" value="Unassembled WGS sequence"/>
</dbReference>
<keyword evidence="8 10" id="KW-0460">Magnesium</keyword>
<keyword evidence="15" id="KW-1185">Reference proteome</keyword>
<evidence type="ECO:0000256" key="11">
    <source>
        <dbReference type="RuleBase" id="RU003783"/>
    </source>
</evidence>
<dbReference type="Pfam" id="PF01715">
    <property type="entry name" value="IPPT"/>
    <property type="match status" value="1"/>
</dbReference>
<comment type="similarity">
    <text evidence="3 10 13">Belongs to the IPP transferase family.</text>
</comment>
<comment type="function">
    <text evidence="2 10 12">Catalyzes the transfer of a dimethylallyl group onto the adenine at position 37 in tRNAs that read codons beginning with uridine, leading to the formation of N6-(dimethylallyl)adenosine (i(6)A).</text>
</comment>
<keyword evidence="7 10" id="KW-0067">ATP-binding</keyword>
<comment type="subunit">
    <text evidence="10">Monomer.</text>
</comment>
<feature type="region of interest" description="Interaction with substrate tRNA" evidence="10">
    <location>
        <begin position="151"/>
        <end position="155"/>
    </location>
</feature>
<dbReference type="SUPFAM" id="SSF52540">
    <property type="entry name" value="P-loop containing nucleoside triphosphate hydrolases"/>
    <property type="match status" value="1"/>
</dbReference>
<dbReference type="Gene3D" id="3.40.50.300">
    <property type="entry name" value="P-loop containing nucleotide triphosphate hydrolases"/>
    <property type="match status" value="1"/>
</dbReference>
<evidence type="ECO:0000256" key="4">
    <source>
        <dbReference type="ARBA" id="ARBA00022679"/>
    </source>
</evidence>
<evidence type="ECO:0000256" key="2">
    <source>
        <dbReference type="ARBA" id="ARBA00003213"/>
    </source>
</evidence>
<keyword evidence="4 10" id="KW-0808">Transferase</keyword>
<dbReference type="InterPro" id="IPR027417">
    <property type="entry name" value="P-loop_NTPase"/>
</dbReference>
<organism evidence="14 15">
    <name type="scientific">Wenzhouxiangella sediminis</name>
    <dbReference type="NCBI Taxonomy" id="1792836"/>
    <lineage>
        <taxon>Bacteria</taxon>
        <taxon>Pseudomonadati</taxon>
        <taxon>Pseudomonadota</taxon>
        <taxon>Gammaproteobacteria</taxon>
        <taxon>Chromatiales</taxon>
        <taxon>Wenzhouxiangellaceae</taxon>
        <taxon>Wenzhouxiangella</taxon>
    </lineage>
</organism>
<accession>A0A3E1K8R6</accession>
<dbReference type="GO" id="GO:0052381">
    <property type="term" value="F:tRNA dimethylallyltransferase activity"/>
    <property type="evidence" value="ECO:0007669"/>
    <property type="project" value="UniProtKB-UniRule"/>
</dbReference>
<name>A0A3E1K8R6_9GAMM</name>
<dbReference type="GO" id="GO:0006400">
    <property type="term" value="P:tRNA modification"/>
    <property type="evidence" value="ECO:0007669"/>
    <property type="project" value="TreeGrafter"/>
</dbReference>
<evidence type="ECO:0000256" key="10">
    <source>
        <dbReference type="HAMAP-Rule" id="MF_00185"/>
    </source>
</evidence>
<feature type="binding site" evidence="10">
    <location>
        <begin position="4"/>
        <end position="9"/>
    </location>
    <ligand>
        <name>substrate</name>
    </ligand>
</feature>
<dbReference type="EC" id="2.5.1.75" evidence="10"/>
<dbReference type="InterPro" id="IPR018022">
    <property type="entry name" value="IPT"/>
</dbReference>
<evidence type="ECO:0000313" key="15">
    <source>
        <dbReference type="Proteomes" id="UP000260351"/>
    </source>
</evidence>
<evidence type="ECO:0000256" key="9">
    <source>
        <dbReference type="ARBA" id="ARBA00049563"/>
    </source>
</evidence>
<evidence type="ECO:0000256" key="6">
    <source>
        <dbReference type="ARBA" id="ARBA00022741"/>
    </source>
</evidence>
<evidence type="ECO:0000256" key="8">
    <source>
        <dbReference type="ARBA" id="ARBA00022842"/>
    </source>
</evidence>
<dbReference type="InterPro" id="IPR039657">
    <property type="entry name" value="Dimethylallyltransferase"/>
</dbReference>
<dbReference type="RefSeq" id="WP_116650588.1">
    <property type="nucleotide sequence ID" value="NZ_QUZK01000035.1"/>
</dbReference>
<comment type="cofactor">
    <cofactor evidence="1 10">
        <name>Mg(2+)</name>
        <dbReference type="ChEBI" id="CHEBI:18420"/>
    </cofactor>
</comment>
<reference evidence="14 15" key="1">
    <citation type="submission" date="2018-08" db="EMBL/GenBank/DDBJ databases">
        <title>Wenzhouxiangella salilacus sp. nov., a novel bacterium isolated from a saline lake in Xinjiang Province, China.</title>
        <authorList>
            <person name="Han S."/>
        </authorList>
    </citation>
    <scope>NUCLEOTIDE SEQUENCE [LARGE SCALE GENOMIC DNA]</scope>
    <source>
        <strain evidence="14 15">XDB06</strain>
    </source>
</reference>
<evidence type="ECO:0000256" key="5">
    <source>
        <dbReference type="ARBA" id="ARBA00022694"/>
    </source>
</evidence>
<dbReference type="PANTHER" id="PTHR11088:SF60">
    <property type="entry name" value="TRNA DIMETHYLALLYLTRANSFERASE"/>
    <property type="match status" value="1"/>
</dbReference>
<comment type="caution">
    <text evidence="14">The sequence shown here is derived from an EMBL/GenBank/DDBJ whole genome shotgun (WGS) entry which is preliminary data.</text>
</comment>
<dbReference type="NCBIfam" id="TIGR00174">
    <property type="entry name" value="miaA"/>
    <property type="match status" value="1"/>
</dbReference>
<gene>
    <name evidence="10 14" type="primary">miaA</name>
    <name evidence="14" type="ORF">DZC52_07885</name>
</gene>
<feature type="region of interest" description="Interaction with substrate tRNA" evidence="10">
    <location>
        <begin position="27"/>
        <end position="30"/>
    </location>
</feature>
<dbReference type="EMBL" id="QUZK01000035">
    <property type="protein sequence ID" value="RFF30395.1"/>
    <property type="molecule type" value="Genomic_DNA"/>
</dbReference>
<evidence type="ECO:0000256" key="3">
    <source>
        <dbReference type="ARBA" id="ARBA00005842"/>
    </source>
</evidence>
<feature type="site" description="Interaction with substrate tRNA" evidence="10">
    <location>
        <position position="115"/>
    </location>
</feature>
<dbReference type="Gene3D" id="1.10.20.140">
    <property type="match status" value="1"/>
</dbReference>
<dbReference type="HAMAP" id="MF_00185">
    <property type="entry name" value="IPP_trans"/>
    <property type="match status" value="1"/>
</dbReference>
<dbReference type="PANTHER" id="PTHR11088">
    <property type="entry name" value="TRNA DIMETHYLALLYLTRANSFERASE"/>
    <property type="match status" value="1"/>
</dbReference>